<dbReference type="Proteomes" id="UP000265515">
    <property type="component" value="Unassembled WGS sequence"/>
</dbReference>
<keyword evidence="2" id="KW-0479">Metal-binding</keyword>
<dbReference type="Pfam" id="PF18290">
    <property type="entry name" value="Nudix_hydro"/>
    <property type="match status" value="1"/>
</dbReference>
<evidence type="ECO:0000313" key="6">
    <source>
        <dbReference type="Proteomes" id="UP000265515"/>
    </source>
</evidence>
<organism evidence="5 6">
    <name type="scientific">Chara braunii</name>
    <name type="common">Braun's stonewort</name>
    <dbReference type="NCBI Taxonomy" id="69332"/>
    <lineage>
        <taxon>Eukaryota</taxon>
        <taxon>Viridiplantae</taxon>
        <taxon>Streptophyta</taxon>
        <taxon>Charophyceae</taxon>
        <taxon>Charales</taxon>
        <taxon>Characeae</taxon>
        <taxon>Chara</taxon>
    </lineage>
</organism>
<evidence type="ECO:0000256" key="2">
    <source>
        <dbReference type="ARBA" id="ARBA00022723"/>
    </source>
</evidence>
<reference evidence="5 6" key="1">
    <citation type="journal article" date="2018" name="Cell">
        <title>The Chara Genome: Secondary Complexity and Implications for Plant Terrestrialization.</title>
        <authorList>
            <person name="Nishiyama T."/>
            <person name="Sakayama H."/>
            <person name="Vries J.D."/>
            <person name="Buschmann H."/>
            <person name="Saint-Marcoux D."/>
            <person name="Ullrich K.K."/>
            <person name="Haas F.B."/>
            <person name="Vanderstraeten L."/>
            <person name="Becker D."/>
            <person name="Lang D."/>
            <person name="Vosolsobe S."/>
            <person name="Rombauts S."/>
            <person name="Wilhelmsson P.K.I."/>
            <person name="Janitza P."/>
            <person name="Kern R."/>
            <person name="Heyl A."/>
            <person name="Rumpler F."/>
            <person name="Villalobos L.I.A.C."/>
            <person name="Clay J.M."/>
            <person name="Skokan R."/>
            <person name="Toyoda A."/>
            <person name="Suzuki Y."/>
            <person name="Kagoshima H."/>
            <person name="Schijlen E."/>
            <person name="Tajeshwar N."/>
            <person name="Catarino B."/>
            <person name="Hetherington A.J."/>
            <person name="Saltykova A."/>
            <person name="Bonnot C."/>
            <person name="Breuninger H."/>
            <person name="Symeonidi A."/>
            <person name="Radhakrishnan G.V."/>
            <person name="Van Nieuwerburgh F."/>
            <person name="Deforce D."/>
            <person name="Chang C."/>
            <person name="Karol K.G."/>
            <person name="Hedrich R."/>
            <person name="Ulvskov P."/>
            <person name="Glockner G."/>
            <person name="Delwiche C.F."/>
            <person name="Petrasek J."/>
            <person name="Van de Peer Y."/>
            <person name="Friml J."/>
            <person name="Beilby M."/>
            <person name="Dolan L."/>
            <person name="Kohara Y."/>
            <person name="Sugano S."/>
            <person name="Fujiyama A."/>
            <person name="Delaux P.-M."/>
            <person name="Quint M."/>
            <person name="TheiBen G."/>
            <person name="Hagemann M."/>
            <person name="Harholt J."/>
            <person name="Dunand C."/>
            <person name="Zachgo S."/>
            <person name="Langdale J."/>
            <person name="Maumus F."/>
            <person name="Straeten D.V.D."/>
            <person name="Gould S.B."/>
            <person name="Rensing S.A."/>
        </authorList>
    </citation>
    <scope>NUCLEOTIDE SEQUENCE [LARGE SCALE GENOMIC DNA]</scope>
    <source>
        <strain evidence="5 6">S276</strain>
    </source>
</reference>
<dbReference type="EMBL" id="BFEA01000258">
    <property type="protein sequence ID" value="GBG77027.1"/>
    <property type="molecule type" value="Genomic_DNA"/>
</dbReference>
<dbReference type="SUPFAM" id="SSF55811">
    <property type="entry name" value="Nudix"/>
    <property type="match status" value="1"/>
</dbReference>
<comment type="caution">
    <text evidence="5">The sequence shown here is derived from an EMBL/GenBank/DDBJ whole genome shotgun (WGS) entry which is preliminary data.</text>
</comment>
<dbReference type="InterPro" id="IPR003293">
    <property type="entry name" value="Nudix_hydrolase6-like"/>
</dbReference>
<proteinExistence type="inferred from homology"/>
<dbReference type="OrthoDB" id="447842at2759"/>
<feature type="domain" description="Nudix hydrolase" evidence="4">
    <location>
        <begin position="335"/>
        <end position="467"/>
    </location>
</feature>
<comment type="similarity">
    <text evidence="1">Belongs to the Nudix hydrolase family.</text>
</comment>
<dbReference type="Gene3D" id="3.90.79.10">
    <property type="entry name" value="Nucleoside Triphosphate Pyrophosphohydrolase"/>
    <property type="match status" value="1"/>
</dbReference>
<evidence type="ECO:0000256" key="3">
    <source>
        <dbReference type="ARBA" id="ARBA00022801"/>
    </source>
</evidence>
<dbReference type="Gramene" id="GBG77027">
    <property type="protein sequence ID" value="GBG77027"/>
    <property type="gene ID" value="CBR_g23353"/>
</dbReference>
<dbReference type="CDD" id="cd04670">
    <property type="entry name" value="NUDIX_ASFGF2_Nudt6"/>
    <property type="match status" value="1"/>
</dbReference>
<gene>
    <name evidence="5" type="ORF">CBR_g23353</name>
</gene>
<name>A0A388L405_CHABU</name>
<dbReference type="InterPro" id="IPR020084">
    <property type="entry name" value="NUDIX_hydrolase_CS"/>
</dbReference>
<dbReference type="Pfam" id="PF00293">
    <property type="entry name" value="NUDIX"/>
    <property type="match status" value="1"/>
</dbReference>
<dbReference type="Gene3D" id="3.40.630.30">
    <property type="match status" value="1"/>
</dbReference>
<keyword evidence="6" id="KW-1185">Reference proteome</keyword>
<dbReference type="InterPro" id="IPR000086">
    <property type="entry name" value="NUDIX_hydrolase_dom"/>
</dbReference>
<sequence length="511" mass="56563">MIRRTSSQTLVWLLGVEWTGIRTSQKMLARCARSCHMSGLSSRIAAGLGNSAPAVNPLSQDIARWQQHGQLKVCTTFQHPDQKVSVRSYLSSIVSPPHSAPLSAPEGTSGFVKLRFPFTVHRCLSKDGSPRHRTFPFPTLSRVSAPISNIGAEWGTGSLPSTPPGWEFRCARELLGGERFSESLSSRMASHKPKPSESGMDRIGVAPLPPEECPIDEDEDVVLADFTPPLTEGMAEGVDATSLLAFEGDLYDGVIIDPTCLPADRDVFLSRLRSSLGLWASQQRKGVWLKLPRENANLVPLAISEGFDYHHAELHYVMLTKWLPPTPSTLPPNASHQVGVGAFVVNDKREILAVQEKYGFLRGKSIWKLPTGLVSQQEDIWTAAVREVKEETGIEAEFMEIITFRQAHSAAFGKSDLFMICSLKPLSFQITKQDSEIEAAQWMPLDEFLGQPFLQTRDMFMRMLMLCVAHLDGRYKGLRPINVPVGVDPSSTNIYCCDLTTETSGFFVKPH</sequence>
<dbReference type="GO" id="GO:0047631">
    <property type="term" value="F:ADP-ribose diphosphatase activity"/>
    <property type="evidence" value="ECO:0007669"/>
    <property type="project" value="TreeGrafter"/>
</dbReference>
<dbReference type="GO" id="GO:0046872">
    <property type="term" value="F:metal ion binding"/>
    <property type="evidence" value="ECO:0007669"/>
    <property type="project" value="UniProtKB-KW"/>
</dbReference>
<evidence type="ECO:0000256" key="1">
    <source>
        <dbReference type="ARBA" id="ARBA00005582"/>
    </source>
</evidence>
<dbReference type="GO" id="GO:0035529">
    <property type="term" value="F:NADH pyrophosphatase activity"/>
    <property type="evidence" value="ECO:0007669"/>
    <property type="project" value="TreeGrafter"/>
</dbReference>
<dbReference type="PRINTS" id="PR01356">
    <property type="entry name" value="GFGPROTEIN"/>
</dbReference>
<dbReference type="PROSITE" id="PS51462">
    <property type="entry name" value="NUDIX"/>
    <property type="match status" value="1"/>
</dbReference>
<dbReference type="GO" id="GO:0051287">
    <property type="term" value="F:NAD binding"/>
    <property type="evidence" value="ECO:0007669"/>
    <property type="project" value="TreeGrafter"/>
</dbReference>
<dbReference type="PROSITE" id="PS00893">
    <property type="entry name" value="NUDIX_BOX"/>
    <property type="match status" value="1"/>
</dbReference>
<evidence type="ECO:0000313" key="5">
    <source>
        <dbReference type="EMBL" id="GBG77027.1"/>
    </source>
</evidence>
<dbReference type="InterPro" id="IPR040618">
    <property type="entry name" value="Pre-Nudix"/>
</dbReference>
<protein>
    <recommendedName>
        <fullName evidence="4">Nudix hydrolase domain-containing protein</fullName>
    </recommendedName>
</protein>
<evidence type="ECO:0000259" key="4">
    <source>
        <dbReference type="PROSITE" id="PS51462"/>
    </source>
</evidence>
<dbReference type="FunFam" id="3.40.630.30:FF:000016">
    <property type="entry name" value="nudix hydrolase 2"/>
    <property type="match status" value="1"/>
</dbReference>
<dbReference type="InterPro" id="IPR015797">
    <property type="entry name" value="NUDIX_hydrolase-like_dom_sf"/>
</dbReference>
<accession>A0A388L405</accession>
<keyword evidence="3" id="KW-0378">Hydrolase</keyword>
<dbReference type="FunFam" id="3.90.79.10:FF:000015">
    <property type="entry name" value="Nudix hydrolase 8"/>
    <property type="match status" value="1"/>
</dbReference>
<dbReference type="PANTHER" id="PTHR13994">
    <property type="entry name" value="NUDIX HYDROLASE RELATED"/>
    <property type="match status" value="1"/>
</dbReference>
<dbReference type="AlphaFoldDB" id="A0A388L405"/>
<dbReference type="PANTHER" id="PTHR13994:SF13">
    <property type="entry name" value="FI03680P"/>
    <property type="match status" value="1"/>
</dbReference>